<keyword evidence="3" id="KW-1185">Reference proteome</keyword>
<evidence type="ECO:0000256" key="1">
    <source>
        <dbReference type="SAM" id="MobiDB-lite"/>
    </source>
</evidence>
<sequence length="210" mass="22528">MGFVPRGDVAARTTLRAMTDDPHDLVWEPDREPGDHEPRTGLPEPGAPTHDPDSRLHADDWSDVPWLLDPALPGDGGLPRVPTRPLRERDDVLDLLLRLVGPERAGPPALWFVLLDADDRCLPVVLPLAEVPLTASPGVAAHVMHVLASVLDRDAPGGSVLVGLVRASGGDRGTFETSWAPVLRDAADEHGARIRAVAAIGASRARVIEW</sequence>
<gene>
    <name evidence="2" type="ORF">CTKZ_04550</name>
</gene>
<evidence type="ECO:0000313" key="2">
    <source>
        <dbReference type="EMBL" id="GCD18893.1"/>
    </source>
</evidence>
<evidence type="ECO:0000313" key="3">
    <source>
        <dbReference type="Proteomes" id="UP000288246"/>
    </source>
</evidence>
<accession>A0A401UW38</accession>
<protein>
    <submittedName>
        <fullName evidence="2">Uncharacterized protein</fullName>
    </submittedName>
</protein>
<dbReference type="Proteomes" id="UP000288246">
    <property type="component" value="Unassembled WGS sequence"/>
</dbReference>
<proteinExistence type="predicted"/>
<dbReference type="AlphaFoldDB" id="A0A401UW38"/>
<name>A0A401UW38_9CELL</name>
<feature type="region of interest" description="Disordered" evidence="1">
    <location>
        <begin position="14"/>
        <end position="58"/>
    </location>
</feature>
<reference evidence="2 3" key="1">
    <citation type="submission" date="2018-11" db="EMBL/GenBank/DDBJ databases">
        <title>Draft genome sequence of Cellulomonas takizawaensis strain TKZ-21.</title>
        <authorList>
            <person name="Yamamura H."/>
            <person name="Hayashi T."/>
            <person name="Hamada M."/>
            <person name="Serisawa Y."/>
            <person name="Matsuyama K."/>
            <person name="Nakagawa Y."/>
            <person name="Otoguro M."/>
            <person name="Yanagida F."/>
            <person name="Hayakawa M."/>
        </authorList>
    </citation>
    <scope>NUCLEOTIDE SEQUENCE [LARGE SCALE GENOMIC DNA]</scope>
    <source>
        <strain evidence="2 3">TKZ-21</strain>
    </source>
</reference>
<feature type="compositionally biased region" description="Basic and acidic residues" evidence="1">
    <location>
        <begin position="18"/>
        <end position="39"/>
    </location>
</feature>
<organism evidence="2 3">
    <name type="scientific">Cellulomonas algicola</name>
    <dbReference type="NCBI Taxonomy" id="2071633"/>
    <lineage>
        <taxon>Bacteria</taxon>
        <taxon>Bacillati</taxon>
        <taxon>Actinomycetota</taxon>
        <taxon>Actinomycetes</taxon>
        <taxon>Micrococcales</taxon>
        <taxon>Cellulomonadaceae</taxon>
        <taxon>Cellulomonas</taxon>
    </lineage>
</organism>
<dbReference type="EMBL" id="BHYL01000035">
    <property type="protein sequence ID" value="GCD18893.1"/>
    <property type="molecule type" value="Genomic_DNA"/>
</dbReference>
<comment type="caution">
    <text evidence="2">The sequence shown here is derived from an EMBL/GenBank/DDBJ whole genome shotgun (WGS) entry which is preliminary data.</text>
</comment>